<evidence type="ECO:0000259" key="6">
    <source>
        <dbReference type="Pfam" id="PF04542"/>
    </source>
</evidence>
<dbReference type="InterPro" id="IPR036388">
    <property type="entry name" value="WH-like_DNA-bd_sf"/>
</dbReference>
<comment type="similarity">
    <text evidence="1">Belongs to the sigma-70 factor family. ECF subfamily.</text>
</comment>
<dbReference type="SUPFAM" id="SSF88946">
    <property type="entry name" value="Sigma2 domain of RNA polymerase sigma factors"/>
    <property type="match status" value="1"/>
</dbReference>
<evidence type="ECO:0000313" key="8">
    <source>
        <dbReference type="EMBL" id="KJK46325.1"/>
    </source>
</evidence>
<feature type="domain" description="RNA polymerase sigma factor 70 region 4 type 2" evidence="7">
    <location>
        <begin position="109"/>
        <end position="157"/>
    </location>
</feature>
<dbReference type="eggNOG" id="COG1595">
    <property type="taxonomic scope" value="Bacteria"/>
</dbReference>
<keyword evidence="9" id="KW-1185">Reference proteome</keyword>
<dbReference type="Pfam" id="PF04542">
    <property type="entry name" value="Sigma70_r2"/>
    <property type="match status" value="1"/>
</dbReference>
<dbReference type="Gene3D" id="1.10.10.10">
    <property type="entry name" value="Winged helix-like DNA-binding domain superfamily/Winged helix DNA-binding domain"/>
    <property type="match status" value="1"/>
</dbReference>
<dbReference type="AlphaFoldDB" id="A0A0F0GSN9"/>
<protein>
    <submittedName>
        <fullName evidence="8">RNA polymerase sigma 70</fullName>
    </submittedName>
</protein>
<reference evidence="8 9" key="1">
    <citation type="submission" date="2015-02" db="EMBL/GenBank/DDBJ databases">
        <authorList>
            <person name="Ju K.-S."/>
            <person name="Doroghazi J.R."/>
            <person name="Metcalf W."/>
        </authorList>
    </citation>
    <scope>NUCLEOTIDE SEQUENCE [LARGE SCALE GENOMIC DNA]</scope>
    <source>
        <strain evidence="8 9">NRRL B-16140</strain>
    </source>
</reference>
<dbReference type="InterPro" id="IPR013325">
    <property type="entry name" value="RNA_pol_sigma_r2"/>
</dbReference>
<feature type="domain" description="RNA polymerase sigma-70 region 2" evidence="6">
    <location>
        <begin position="14"/>
        <end position="77"/>
    </location>
</feature>
<evidence type="ECO:0000313" key="9">
    <source>
        <dbReference type="Proteomes" id="UP000033393"/>
    </source>
</evidence>
<dbReference type="InterPro" id="IPR032710">
    <property type="entry name" value="NTF2-like_dom_sf"/>
</dbReference>
<dbReference type="PANTHER" id="PTHR30173:SF43">
    <property type="entry name" value="ECF RNA POLYMERASE SIGMA FACTOR SIGI-RELATED"/>
    <property type="match status" value="1"/>
</dbReference>
<dbReference type="GO" id="GO:0006352">
    <property type="term" value="P:DNA-templated transcription initiation"/>
    <property type="evidence" value="ECO:0007669"/>
    <property type="project" value="InterPro"/>
</dbReference>
<dbReference type="InterPro" id="IPR013324">
    <property type="entry name" value="RNA_pol_sigma_r3/r4-like"/>
</dbReference>
<dbReference type="Proteomes" id="UP000033393">
    <property type="component" value="Unassembled WGS sequence"/>
</dbReference>
<dbReference type="GO" id="GO:0016987">
    <property type="term" value="F:sigma factor activity"/>
    <property type="evidence" value="ECO:0007669"/>
    <property type="project" value="UniProtKB-KW"/>
</dbReference>
<gene>
    <name evidence="8" type="ORF">UK23_23655</name>
</gene>
<dbReference type="GO" id="GO:0003677">
    <property type="term" value="F:DNA binding"/>
    <property type="evidence" value="ECO:0007669"/>
    <property type="project" value="InterPro"/>
</dbReference>
<dbReference type="Gene3D" id="3.10.450.50">
    <property type="match status" value="1"/>
</dbReference>
<proteinExistence type="inferred from homology"/>
<dbReference type="NCBIfam" id="TIGR02937">
    <property type="entry name" value="sigma70-ECF"/>
    <property type="match status" value="1"/>
</dbReference>
<dbReference type="STRING" id="68170.GCA_000974445_01234"/>
<dbReference type="SUPFAM" id="SSF54427">
    <property type="entry name" value="NTF2-like"/>
    <property type="match status" value="1"/>
</dbReference>
<organism evidence="8 9">
    <name type="scientific">Lentzea aerocolonigenes</name>
    <name type="common">Lechevalieria aerocolonigenes</name>
    <name type="synonym">Saccharothrix aerocolonigenes</name>
    <dbReference type="NCBI Taxonomy" id="68170"/>
    <lineage>
        <taxon>Bacteria</taxon>
        <taxon>Bacillati</taxon>
        <taxon>Actinomycetota</taxon>
        <taxon>Actinomycetes</taxon>
        <taxon>Pseudonocardiales</taxon>
        <taxon>Pseudonocardiaceae</taxon>
        <taxon>Lentzea</taxon>
    </lineage>
</organism>
<keyword evidence="4" id="KW-0731">Sigma factor</keyword>
<evidence type="ECO:0000256" key="4">
    <source>
        <dbReference type="ARBA" id="ARBA00023082"/>
    </source>
</evidence>
<dbReference type="InterPro" id="IPR007627">
    <property type="entry name" value="RNA_pol_sigma70_r2"/>
</dbReference>
<dbReference type="PATRIC" id="fig|68170.10.peg.5974"/>
<evidence type="ECO:0000256" key="1">
    <source>
        <dbReference type="ARBA" id="ARBA00010641"/>
    </source>
</evidence>
<accession>A0A0F0GSN9</accession>
<dbReference type="InterPro" id="IPR013249">
    <property type="entry name" value="RNA_pol_sigma70_r4_t2"/>
</dbReference>
<comment type="caution">
    <text evidence="8">The sequence shown here is derived from an EMBL/GenBank/DDBJ whole genome shotgun (WGS) entry which is preliminary data.</text>
</comment>
<dbReference type="PANTHER" id="PTHR30173">
    <property type="entry name" value="SIGMA 19 FACTOR"/>
    <property type="match status" value="1"/>
</dbReference>
<dbReference type="EMBL" id="JYJG01000172">
    <property type="protein sequence ID" value="KJK46325.1"/>
    <property type="molecule type" value="Genomic_DNA"/>
</dbReference>
<keyword evidence="5" id="KW-0804">Transcription</keyword>
<evidence type="ECO:0000256" key="3">
    <source>
        <dbReference type="ARBA" id="ARBA00023015"/>
    </source>
</evidence>
<dbReference type="SUPFAM" id="SSF88659">
    <property type="entry name" value="Sigma3 and sigma4 domains of RNA polymerase sigma factors"/>
    <property type="match status" value="1"/>
</dbReference>
<evidence type="ECO:0000256" key="2">
    <source>
        <dbReference type="ARBA" id="ARBA00011344"/>
    </source>
</evidence>
<keyword evidence="3" id="KW-0805">Transcription regulation</keyword>
<dbReference type="Pfam" id="PF08281">
    <property type="entry name" value="Sigma70_r4_2"/>
    <property type="match status" value="1"/>
</dbReference>
<name>A0A0F0GSN9_LENAE</name>
<dbReference type="OrthoDB" id="3211555at2"/>
<dbReference type="InterPro" id="IPR052704">
    <property type="entry name" value="ECF_Sigma-70_Domain"/>
</dbReference>
<evidence type="ECO:0000256" key="5">
    <source>
        <dbReference type="ARBA" id="ARBA00023163"/>
    </source>
</evidence>
<comment type="subunit">
    <text evidence="2">Interacts transiently with the RNA polymerase catalytic core formed by RpoA, RpoB, RpoC and RpoZ (2 alpha, 1 beta, 1 beta' and 1 omega subunit) to form the RNA polymerase holoenzyme that can initiate transcription.</text>
</comment>
<dbReference type="Gene3D" id="1.10.1740.10">
    <property type="match status" value="1"/>
</dbReference>
<evidence type="ECO:0000259" key="7">
    <source>
        <dbReference type="Pfam" id="PF08281"/>
    </source>
</evidence>
<dbReference type="InterPro" id="IPR014284">
    <property type="entry name" value="RNA_pol_sigma-70_dom"/>
</dbReference>
<sequence>MCARPQGEALIAQFEQERPRLRAIAHRMLGSFAEADDALQDAWLRVEKADTSEVENPAAWLTTVVGRVCLNMLRDRKEHAFEMPDPVIDTREEPEHLAVAADEVGLAMLVVLDALKPDERLAFVLHDMFAVPFDDIAPLIDKTPTTTRQLASRARKRVQDRPQPNVDLPKQREVVNAFLRASREGDLEGLVSVLHPDVTLKAGALEVIGGRTVAGRASMFRKFATMAEVQFALIGGEAGFVTWVDGVLFSAMAFTVRDDKIVAIHVIQDKEQLAALV</sequence>